<dbReference type="SUPFAM" id="SSF55174">
    <property type="entry name" value="Alpha-L RNA-binding motif"/>
    <property type="match status" value="1"/>
</dbReference>
<dbReference type="KEGG" id="ole:K0B96_15655"/>
<dbReference type="InterPro" id="IPR036986">
    <property type="entry name" value="S4_RNA-bd_sf"/>
</dbReference>
<proteinExistence type="predicted"/>
<dbReference type="AlphaFoldDB" id="A0A8F9TVA6"/>
<keyword evidence="1" id="KW-0694">RNA-binding</keyword>
<protein>
    <submittedName>
        <fullName evidence="2">RNA-binding S4 domain-containing protein</fullName>
    </submittedName>
</protein>
<keyword evidence="3" id="KW-1185">Reference proteome</keyword>
<organism evidence="2 3">
    <name type="scientific">Horticoccus luteus</name>
    <dbReference type="NCBI Taxonomy" id="2862869"/>
    <lineage>
        <taxon>Bacteria</taxon>
        <taxon>Pseudomonadati</taxon>
        <taxon>Verrucomicrobiota</taxon>
        <taxon>Opitutia</taxon>
        <taxon>Opitutales</taxon>
        <taxon>Opitutaceae</taxon>
        <taxon>Horticoccus</taxon>
    </lineage>
</organism>
<evidence type="ECO:0000256" key="1">
    <source>
        <dbReference type="PROSITE-ProRule" id="PRU00182"/>
    </source>
</evidence>
<dbReference type="Pfam" id="PF13275">
    <property type="entry name" value="S4_2"/>
    <property type="match status" value="1"/>
</dbReference>
<dbReference type="PROSITE" id="PS50889">
    <property type="entry name" value="S4"/>
    <property type="match status" value="1"/>
</dbReference>
<evidence type="ECO:0000313" key="2">
    <source>
        <dbReference type="EMBL" id="QYM78717.1"/>
    </source>
</evidence>
<accession>A0A8F9TVA6</accession>
<gene>
    <name evidence="2" type="ORF">K0B96_15655</name>
</gene>
<dbReference type="EMBL" id="CP080507">
    <property type="protein sequence ID" value="QYM78717.1"/>
    <property type="molecule type" value="Genomic_DNA"/>
</dbReference>
<dbReference type="Proteomes" id="UP000825051">
    <property type="component" value="Chromosome"/>
</dbReference>
<dbReference type="RefSeq" id="WP_220161821.1">
    <property type="nucleotide sequence ID" value="NZ_CP080507.1"/>
</dbReference>
<reference evidence="2" key="1">
    <citation type="submission" date="2021-08" db="EMBL/GenBank/DDBJ databases">
        <title>Genome of a novel bacterium of the phylum Verrucomicrobia, Oleiharenicola sp. KSB-15.</title>
        <authorList>
            <person name="Chung J.-H."/>
            <person name="Ahn J.-H."/>
            <person name="Yoon Y."/>
            <person name="Kim D.-Y."/>
            <person name="An S.-H."/>
            <person name="Park I."/>
            <person name="Yeon J."/>
        </authorList>
    </citation>
    <scope>NUCLEOTIDE SEQUENCE</scope>
    <source>
        <strain evidence="2">KSB-15</strain>
    </source>
</reference>
<name>A0A8F9TVA6_9BACT</name>
<dbReference type="GO" id="GO:0003723">
    <property type="term" value="F:RNA binding"/>
    <property type="evidence" value="ECO:0007669"/>
    <property type="project" value="UniProtKB-KW"/>
</dbReference>
<dbReference type="CDD" id="cd00165">
    <property type="entry name" value="S4"/>
    <property type="match status" value="1"/>
</dbReference>
<evidence type="ECO:0000313" key="3">
    <source>
        <dbReference type="Proteomes" id="UP000825051"/>
    </source>
</evidence>
<dbReference type="Gene3D" id="3.10.290.10">
    <property type="entry name" value="RNA-binding S4 domain"/>
    <property type="match status" value="1"/>
</dbReference>
<sequence>MANPNASSEPREVAVREVPIELCQFIKFGGLAESGGAAKQLVAEGGVLLNGALETRKRKQLVAGDRVTIAGQTIVVKVG</sequence>